<keyword evidence="8" id="KW-0325">Glycoprotein</keyword>
<dbReference type="PANTHER" id="PTHR23501">
    <property type="entry name" value="MAJOR FACILITATOR SUPERFAMILY"/>
    <property type="match status" value="1"/>
</dbReference>
<dbReference type="Gene3D" id="1.20.1720.10">
    <property type="entry name" value="Multidrug resistance protein D"/>
    <property type="match status" value="1"/>
</dbReference>
<feature type="transmembrane region" description="Helical" evidence="10">
    <location>
        <begin position="456"/>
        <end position="472"/>
    </location>
</feature>
<proteinExistence type="inferred from homology"/>
<dbReference type="FunFam" id="1.20.1720.10:FF:000012">
    <property type="entry name" value="MFS toxin efflux pump (AflT)"/>
    <property type="match status" value="1"/>
</dbReference>
<dbReference type="PRINTS" id="PR01036">
    <property type="entry name" value="TCRTETB"/>
</dbReference>
<evidence type="ECO:0000256" key="5">
    <source>
        <dbReference type="ARBA" id="ARBA00022692"/>
    </source>
</evidence>
<evidence type="ECO:0000256" key="7">
    <source>
        <dbReference type="ARBA" id="ARBA00023136"/>
    </source>
</evidence>
<dbReference type="SUPFAM" id="SSF103473">
    <property type="entry name" value="MFS general substrate transporter"/>
    <property type="match status" value="1"/>
</dbReference>
<evidence type="ECO:0000256" key="3">
    <source>
        <dbReference type="ARBA" id="ARBA00022448"/>
    </source>
</evidence>
<dbReference type="GeneID" id="19267043"/>
<dbReference type="OrthoDB" id="10021397at2759"/>
<dbReference type="eggNOG" id="KOG0254">
    <property type="taxonomic scope" value="Eukaryota"/>
</dbReference>
<feature type="transmembrane region" description="Helical" evidence="10">
    <location>
        <begin position="292"/>
        <end position="313"/>
    </location>
</feature>
<feature type="transmembrane region" description="Helical" evidence="10">
    <location>
        <begin position="189"/>
        <end position="210"/>
    </location>
</feature>
<keyword evidence="7 10" id="KW-0472">Membrane</keyword>
<feature type="transmembrane region" description="Helical" evidence="10">
    <location>
        <begin position="423"/>
        <end position="444"/>
    </location>
</feature>
<keyword evidence="3" id="KW-0813">Transport</keyword>
<organism evidence="12 13">
    <name type="scientific">Pestalotiopsis fici (strain W106-1 / CGMCC3.15140)</name>
    <dbReference type="NCBI Taxonomy" id="1229662"/>
    <lineage>
        <taxon>Eukaryota</taxon>
        <taxon>Fungi</taxon>
        <taxon>Dikarya</taxon>
        <taxon>Ascomycota</taxon>
        <taxon>Pezizomycotina</taxon>
        <taxon>Sordariomycetes</taxon>
        <taxon>Xylariomycetidae</taxon>
        <taxon>Amphisphaeriales</taxon>
        <taxon>Sporocadaceae</taxon>
        <taxon>Pestalotiopsis</taxon>
    </lineage>
</organism>
<dbReference type="FunCoup" id="W3XRS1">
    <property type="interactions" value="78"/>
</dbReference>
<dbReference type="InterPro" id="IPR011701">
    <property type="entry name" value="MFS"/>
</dbReference>
<protein>
    <recommendedName>
        <fullName evidence="11">Major facilitator superfamily (MFS) profile domain-containing protein</fullName>
    </recommendedName>
</protein>
<evidence type="ECO:0000256" key="4">
    <source>
        <dbReference type="ARBA" id="ARBA00022475"/>
    </source>
</evidence>
<feature type="compositionally biased region" description="Basic and acidic residues" evidence="9">
    <location>
        <begin position="31"/>
        <end position="45"/>
    </location>
</feature>
<reference evidence="13" key="1">
    <citation type="journal article" date="2015" name="BMC Genomics">
        <title>Genomic and transcriptomic analysis of the endophytic fungus Pestalotiopsis fici reveals its lifestyle and high potential for synthesis of natural products.</title>
        <authorList>
            <person name="Wang X."/>
            <person name="Zhang X."/>
            <person name="Liu L."/>
            <person name="Xiang M."/>
            <person name="Wang W."/>
            <person name="Sun X."/>
            <person name="Che Y."/>
            <person name="Guo L."/>
            <person name="Liu G."/>
            <person name="Guo L."/>
            <person name="Wang C."/>
            <person name="Yin W.B."/>
            <person name="Stadler M."/>
            <person name="Zhang X."/>
            <person name="Liu X."/>
        </authorList>
    </citation>
    <scope>NUCLEOTIDE SEQUENCE [LARGE SCALE GENOMIC DNA]</scope>
    <source>
        <strain evidence="13">W106-1 / CGMCC3.15140</strain>
    </source>
</reference>
<dbReference type="FunFam" id="1.20.1250.20:FF:000489">
    <property type="entry name" value="MFS general substrate transporter"/>
    <property type="match status" value="1"/>
</dbReference>
<dbReference type="Proteomes" id="UP000030651">
    <property type="component" value="Unassembled WGS sequence"/>
</dbReference>
<dbReference type="KEGG" id="pfy:PFICI_02030"/>
<keyword evidence="6 10" id="KW-1133">Transmembrane helix</keyword>
<dbReference type="AlphaFoldDB" id="W3XRS1"/>
<evidence type="ECO:0000313" key="12">
    <source>
        <dbReference type="EMBL" id="ETS88202.1"/>
    </source>
</evidence>
<feature type="domain" description="Major facilitator superfamily (MFS) profile" evidence="11">
    <location>
        <begin position="99"/>
        <end position="587"/>
    </location>
</feature>
<keyword evidence="13" id="KW-1185">Reference proteome</keyword>
<feature type="transmembrane region" description="Helical" evidence="10">
    <location>
        <begin position="164"/>
        <end position="183"/>
    </location>
</feature>
<name>W3XRS1_PESFW</name>
<dbReference type="HOGENOM" id="CLU_000960_22_1_1"/>
<dbReference type="PROSITE" id="PS50850">
    <property type="entry name" value="MFS"/>
    <property type="match status" value="1"/>
</dbReference>
<dbReference type="InParanoid" id="W3XRS1"/>
<dbReference type="FunFam" id="1.20.1250.20:FF:000196">
    <property type="entry name" value="MFS toxin efflux pump (AflT)"/>
    <property type="match status" value="1"/>
</dbReference>
<evidence type="ECO:0000256" key="6">
    <source>
        <dbReference type="ARBA" id="ARBA00022989"/>
    </source>
</evidence>
<feature type="transmembrane region" description="Helical" evidence="10">
    <location>
        <begin position="134"/>
        <end position="152"/>
    </location>
</feature>
<dbReference type="EMBL" id="KI912109">
    <property type="protein sequence ID" value="ETS88202.1"/>
    <property type="molecule type" value="Genomic_DNA"/>
</dbReference>
<gene>
    <name evidence="12" type="ORF">PFICI_02030</name>
</gene>
<feature type="transmembrane region" description="Helical" evidence="10">
    <location>
        <begin position="222"/>
        <end position="243"/>
    </location>
</feature>
<feature type="transmembrane region" description="Helical" evidence="10">
    <location>
        <begin position="399"/>
        <end position="416"/>
    </location>
</feature>
<dbReference type="InterPro" id="IPR020846">
    <property type="entry name" value="MFS_dom"/>
</dbReference>
<feature type="transmembrane region" description="Helical" evidence="10">
    <location>
        <begin position="365"/>
        <end position="387"/>
    </location>
</feature>
<dbReference type="PANTHER" id="PTHR23501:SF199">
    <property type="entry name" value="MFS EFFLUX TRANSPORTER INPD-RELATED"/>
    <property type="match status" value="1"/>
</dbReference>
<evidence type="ECO:0000256" key="10">
    <source>
        <dbReference type="SAM" id="Phobius"/>
    </source>
</evidence>
<dbReference type="CDD" id="cd17502">
    <property type="entry name" value="MFS_Azr1_MDR_like"/>
    <property type="match status" value="1"/>
</dbReference>
<dbReference type="OMA" id="YKMDENA"/>
<evidence type="ECO:0000256" key="1">
    <source>
        <dbReference type="ARBA" id="ARBA00004651"/>
    </source>
</evidence>
<feature type="transmembrane region" description="Helical" evidence="10">
    <location>
        <begin position="325"/>
        <end position="344"/>
    </location>
</feature>
<feature type="transmembrane region" description="Helical" evidence="10">
    <location>
        <begin position="565"/>
        <end position="584"/>
    </location>
</feature>
<feature type="transmembrane region" description="Helical" evidence="10">
    <location>
        <begin position="96"/>
        <end position="122"/>
    </location>
</feature>
<sequence>MLEPRHQSSFEGTSQAPTIAESTPSLAGTNGEKDVDTASKSDVMNEKLQPMAPTPAEAEKLTDLTKTITARSQNSNALRQTETREDGVAYPTGIKLFLISLALCLSVFLIALDNSIIATAIPKISDEFHSLGDVGWYGSAYLLTTAALQLMFGKFYTFMDIKLVYLSAIGVFELGSLICGVAQNSVTLIIGRAVAGMGSAGIFSGALLILAHSVPLAKRPIYTGLIGGMYGIASVAGPLMGGAFTDKATWRWCFFINLPIGAVTMIVIFFFFPSPKVDKPKDETFLERVWHFDPIGTVVFMPAIICLLLALQWGGTTYAWNSGRIIALFVLFGVLIILFVLVQWRQGEDATVPPRILANRSVWSGSLYAFGTGAAFFVLVYYIPIWFQAVQGVSAVDSGIRNLPMLLAVVISSIFAGGMVSALGYYAPFMIIGTVLMSIGAGLLSTFHPDISSGKWIGYQIIFGLGVGFGMQQPMMAVQTALDITDIPTGSSVVIFLQTLGGALFVSVAQSIFTNQLVASLAENVPTLDPTIVEYAGATNLKSSVPAEFLTGVIAAYSTALTKGFLVSIGLGVFTVFGSALIPWKSVKGKNIEMAMA</sequence>
<evidence type="ECO:0000256" key="2">
    <source>
        <dbReference type="ARBA" id="ARBA00007520"/>
    </source>
</evidence>
<evidence type="ECO:0000256" key="9">
    <source>
        <dbReference type="SAM" id="MobiDB-lite"/>
    </source>
</evidence>
<feature type="compositionally biased region" description="Polar residues" evidence="9">
    <location>
        <begin position="9"/>
        <end position="28"/>
    </location>
</feature>
<evidence type="ECO:0000256" key="8">
    <source>
        <dbReference type="ARBA" id="ARBA00023180"/>
    </source>
</evidence>
<evidence type="ECO:0000259" key="11">
    <source>
        <dbReference type="PROSITE" id="PS50850"/>
    </source>
</evidence>
<evidence type="ECO:0000313" key="13">
    <source>
        <dbReference type="Proteomes" id="UP000030651"/>
    </source>
</evidence>
<dbReference type="GO" id="GO:0005886">
    <property type="term" value="C:plasma membrane"/>
    <property type="evidence" value="ECO:0007669"/>
    <property type="project" value="UniProtKB-SubCell"/>
</dbReference>
<dbReference type="GO" id="GO:0022857">
    <property type="term" value="F:transmembrane transporter activity"/>
    <property type="evidence" value="ECO:0007669"/>
    <property type="project" value="InterPro"/>
</dbReference>
<keyword evidence="4" id="KW-1003">Cell membrane</keyword>
<comment type="similarity">
    <text evidence="2">Belongs to the major facilitator superfamily. TCR/Tet family.</text>
</comment>
<keyword evidence="5 10" id="KW-0812">Transmembrane</keyword>
<dbReference type="InterPro" id="IPR036259">
    <property type="entry name" value="MFS_trans_sf"/>
</dbReference>
<comment type="subcellular location">
    <subcellularLocation>
        <location evidence="1">Cell membrane</location>
        <topology evidence="1">Multi-pass membrane protein</topology>
    </subcellularLocation>
</comment>
<feature type="transmembrane region" description="Helical" evidence="10">
    <location>
        <begin position="249"/>
        <end position="272"/>
    </location>
</feature>
<dbReference type="Gene3D" id="1.20.1250.20">
    <property type="entry name" value="MFS general substrate transporter like domains"/>
    <property type="match status" value="1"/>
</dbReference>
<dbReference type="Pfam" id="PF07690">
    <property type="entry name" value="MFS_1"/>
    <property type="match status" value="1"/>
</dbReference>
<accession>W3XRS1</accession>
<feature type="transmembrane region" description="Helical" evidence="10">
    <location>
        <begin position="493"/>
        <end position="513"/>
    </location>
</feature>
<feature type="region of interest" description="Disordered" evidence="9">
    <location>
        <begin position="1"/>
        <end position="60"/>
    </location>
</feature>
<dbReference type="RefSeq" id="XP_007828802.1">
    <property type="nucleotide sequence ID" value="XM_007830611.1"/>
</dbReference>